<evidence type="ECO:0000313" key="1">
    <source>
        <dbReference type="EMBL" id="KKL63929.1"/>
    </source>
</evidence>
<gene>
    <name evidence="1" type="ORF">LCGC14_2170180</name>
</gene>
<dbReference type="EMBL" id="LAZR01028002">
    <property type="protein sequence ID" value="KKL63929.1"/>
    <property type="molecule type" value="Genomic_DNA"/>
</dbReference>
<sequence>MSIEENIAQIRSELDILSQYERMVEGNNFEVNTVADIKGNAKDICDQIKTKADSIKAEIDQWS</sequence>
<proteinExistence type="predicted"/>
<dbReference type="AlphaFoldDB" id="A0A0F9DQG2"/>
<comment type="caution">
    <text evidence="1">The sequence shown here is derived from an EMBL/GenBank/DDBJ whole genome shotgun (WGS) entry which is preliminary data.</text>
</comment>
<accession>A0A0F9DQG2</accession>
<organism evidence="1">
    <name type="scientific">marine sediment metagenome</name>
    <dbReference type="NCBI Taxonomy" id="412755"/>
    <lineage>
        <taxon>unclassified sequences</taxon>
        <taxon>metagenomes</taxon>
        <taxon>ecological metagenomes</taxon>
    </lineage>
</organism>
<protein>
    <submittedName>
        <fullName evidence="1">Uncharacterized protein</fullName>
    </submittedName>
</protein>
<name>A0A0F9DQG2_9ZZZZ</name>
<reference evidence="1" key="1">
    <citation type="journal article" date="2015" name="Nature">
        <title>Complex archaea that bridge the gap between prokaryotes and eukaryotes.</title>
        <authorList>
            <person name="Spang A."/>
            <person name="Saw J.H."/>
            <person name="Jorgensen S.L."/>
            <person name="Zaremba-Niedzwiedzka K."/>
            <person name="Martijn J."/>
            <person name="Lind A.E."/>
            <person name="van Eijk R."/>
            <person name="Schleper C."/>
            <person name="Guy L."/>
            <person name="Ettema T.J."/>
        </authorList>
    </citation>
    <scope>NUCLEOTIDE SEQUENCE</scope>
</reference>